<dbReference type="AlphaFoldDB" id="A0A1G5NJ75"/>
<dbReference type="Pfam" id="PF07370">
    <property type="entry name" value="DUF1489"/>
    <property type="match status" value="1"/>
</dbReference>
<name>A0A1G5NJ75_AFIMA</name>
<gene>
    <name evidence="1" type="ORF">SAMN03080610_02180</name>
</gene>
<dbReference type="InterPro" id="IPR008320">
    <property type="entry name" value="UCP032025"/>
</dbReference>
<organism evidence="1 2">
    <name type="scientific">Afifella marina DSM 2698</name>
    <dbReference type="NCBI Taxonomy" id="1120955"/>
    <lineage>
        <taxon>Bacteria</taxon>
        <taxon>Pseudomonadati</taxon>
        <taxon>Pseudomonadota</taxon>
        <taxon>Alphaproteobacteria</taxon>
        <taxon>Hyphomicrobiales</taxon>
        <taxon>Afifellaceae</taxon>
        <taxon>Afifella</taxon>
    </lineage>
</organism>
<reference evidence="1 2" key="1">
    <citation type="submission" date="2016-10" db="EMBL/GenBank/DDBJ databases">
        <authorList>
            <person name="de Groot N.N."/>
        </authorList>
    </citation>
    <scope>NUCLEOTIDE SEQUENCE [LARGE SCALE GENOMIC DNA]</scope>
    <source>
        <strain evidence="1 2">DSM 2698</strain>
    </source>
</reference>
<proteinExistence type="predicted"/>
<evidence type="ECO:0008006" key="3">
    <source>
        <dbReference type="Google" id="ProtNLM"/>
    </source>
</evidence>
<dbReference type="Proteomes" id="UP000199347">
    <property type="component" value="Unassembled WGS sequence"/>
</dbReference>
<evidence type="ECO:0000313" key="1">
    <source>
        <dbReference type="EMBL" id="SCZ37456.1"/>
    </source>
</evidence>
<dbReference type="OrthoDB" id="9798292at2"/>
<dbReference type="RefSeq" id="WP_092812494.1">
    <property type="nucleotide sequence ID" value="NZ_FMVW01000004.1"/>
</dbReference>
<protein>
    <recommendedName>
        <fullName evidence="3">Lysophospholipase</fullName>
    </recommendedName>
</protein>
<accession>A0A1G5NJ75</accession>
<dbReference type="PIRSF" id="PIRSF032025">
    <property type="entry name" value="UCP032025"/>
    <property type="match status" value="1"/>
</dbReference>
<dbReference type="STRING" id="1120955.SAMN03080610_02180"/>
<evidence type="ECO:0000313" key="2">
    <source>
        <dbReference type="Proteomes" id="UP000199347"/>
    </source>
</evidence>
<sequence>MALHLLKLCVGAESIDDLKDWIERRLAERERAGEPAEHAHVTRMVPRRRDELLAGGSLYWVIKGNVQVRQRLSDIRVFQDSEGVQRCRLVLDPELVPTAWQPRRAFQGWRYLKPEDAPADLGGDVDGFGELPAELRGELAALGLL</sequence>
<dbReference type="EMBL" id="FMVW01000004">
    <property type="protein sequence ID" value="SCZ37456.1"/>
    <property type="molecule type" value="Genomic_DNA"/>
</dbReference>
<keyword evidence="2" id="KW-1185">Reference proteome</keyword>